<protein>
    <recommendedName>
        <fullName evidence="1">AB hydrolase-1 domain-containing protein</fullName>
    </recommendedName>
</protein>
<dbReference type="KEGG" id="ptkz:JDV02_002893"/>
<dbReference type="OrthoDB" id="294702at2759"/>
<dbReference type="Pfam" id="PF12697">
    <property type="entry name" value="Abhydrolase_6"/>
    <property type="match status" value="1"/>
</dbReference>
<accession>A0A9Q8V9A2</accession>
<dbReference type="EMBL" id="CP086355">
    <property type="protein sequence ID" value="UNI16461.1"/>
    <property type="molecule type" value="Genomic_DNA"/>
</dbReference>
<organism evidence="2 3">
    <name type="scientific">Purpureocillium takamizusanense</name>
    <dbReference type="NCBI Taxonomy" id="2060973"/>
    <lineage>
        <taxon>Eukaryota</taxon>
        <taxon>Fungi</taxon>
        <taxon>Dikarya</taxon>
        <taxon>Ascomycota</taxon>
        <taxon>Pezizomycotina</taxon>
        <taxon>Sordariomycetes</taxon>
        <taxon>Hypocreomycetidae</taxon>
        <taxon>Hypocreales</taxon>
        <taxon>Ophiocordycipitaceae</taxon>
        <taxon>Purpureocillium</taxon>
    </lineage>
</organism>
<proteinExistence type="predicted"/>
<name>A0A9Q8V9A2_9HYPO</name>
<keyword evidence="3" id="KW-1185">Reference proteome</keyword>
<evidence type="ECO:0000259" key="1">
    <source>
        <dbReference type="Pfam" id="PF12697"/>
    </source>
</evidence>
<dbReference type="SUPFAM" id="SSF53474">
    <property type="entry name" value="alpha/beta-Hydrolases"/>
    <property type="match status" value="1"/>
</dbReference>
<dbReference type="AlphaFoldDB" id="A0A9Q8V9A2"/>
<gene>
    <name evidence="2" type="ORF">JDV02_002893</name>
</gene>
<dbReference type="Gene3D" id="3.40.50.1820">
    <property type="entry name" value="alpha/beta hydrolase"/>
    <property type="match status" value="1"/>
</dbReference>
<dbReference type="InterPro" id="IPR029058">
    <property type="entry name" value="AB_hydrolase_fold"/>
</dbReference>
<dbReference type="RefSeq" id="XP_047839942.1">
    <property type="nucleotide sequence ID" value="XM_047983970.1"/>
</dbReference>
<sequence length="335" mass="36858">MTSPAMYDAQKGDEEHILDLGGGRQLAFAHNGPPDSRTIVLFFSGLMSVGSAREVPVPCQELGVHWISPTLPGMGRSSARFSGESYHTALARDLTALLAHLYPTGDFDTMYVAGGSYGTVQAQMIFGAPYDLFPAGRKIAGCMLLAGFSPFKYHTDHAKSLNWQTWISVGPPSQLVPFHLLQRLTSSVLASKFKTLDGAKGFLNQTLFARMDPDEWATFAAWLKKKGQTEEEFITRLANNAIKCCQTWEGFIEVSDVIHADWGFNPATLDEHHASKPVLVIGSDNDHVGGSTNDWLVANYKNATLKIIPGGHISSLFYMDEIWQTMIDLSKSIER</sequence>
<dbReference type="InterPro" id="IPR000073">
    <property type="entry name" value="AB_hydrolase_1"/>
</dbReference>
<dbReference type="GeneID" id="72064853"/>
<dbReference type="Proteomes" id="UP000829364">
    <property type="component" value="Chromosome 2"/>
</dbReference>
<evidence type="ECO:0000313" key="2">
    <source>
        <dbReference type="EMBL" id="UNI16461.1"/>
    </source>
</evidence>
<reference evidence="2" key="1">
    <citation type="submission" date="2021-11" db="EMBL/GenBank/DDBJ databases">
        <title>Purpureocillium_takamizusanense_genome.</title>
        <authorList>
            <person name="Nguyen N.-H."/>
        </authorList>
    </citation>
    <scope>NUCLEOTIDE SEQUENCE</scope>
    <source>
        <strain evidence="2">PT3</strain>
    </source>
</reference>
<feature type="domain" description="AB hydrolase-1" evidence="1">
    <location>
        <begin position="63"/>
        <end position="317"/>
    </location>
</feature>
<evidence type="ECO:0000313" key="3">
    <source>
        <dbReference type="Proteomes" id="UP000829364"/>
    </source>
</evidence>